<dbReference type="GO" id="GO:0012505">
    <property type="term" value="C:endomembrane system"/>
    <property type="evidence" value="ECO:0007669"/>
    <property type="project" value="UniProtKB-SubCell"/>
</dbReference>
<gene>
    <name evidence="5" type="primary">nuoN</name>
    <name evidence="8" type="ORF">NF27_DP01250</name>
</gene>
<keyword evidence="5" id="KW-1003">Cell membrane</keyword>
<dbReference type="HAMAP" id="MF_00445">
    <property type="entry name" value="NDH1_NuoN_1"/>
    <property type="match status" value="1"/>
</dbReference>
<feature type="transmembrane region" description="Helical" evidence="5">
    <location>
        <begin position="458"/>
        <end position="477"/>
    </location>
</feature>
<feature type="transmembrane region" description="Helical" evidence="5">
    <location>
        <begin position="214"/>
        <end position="236"/>
    </location>
</feature>
<proteinExistence type="inferred from homology"/>
<dbReference type="InterPro" id="IPR010096">
    <property type="entry name" value="NADH-Q_OxRdtase_suN/2"/>
</dbReference>
<keyword evidence="5" id="KW-1278">Translocase</keyword>
<feature type="transmembrane region" description="Helical" evidence="5">
    <location>
        <begin position="418"/>
        <end position="437"/>
    </location>
</feature>
<protein>
    <recommendedName>
        <fullName evidence="5">NADH-quinone oxidoreductase subunit N</fullName>
        <ecNumber evidence="5">7.1.1.-</ecNumber>
    </recommendedName>
    <alternativeName>
        <fullName evidence="5">NADH dehydrogenase I subunit N</fullName>
    </alternativeName>
    <alternativeName>
        <fullName evidence="5">NDH-1 subunit N</fullName>
    </alternativeName>
</protein>
<feature type="transmembrane region" description="Helical" evidence="5">
    <location>
        <begin position="339"/>
        <end position="360"/>
    </location>
</feature>
<name>A0A0C1MZT0_9RICK</name>
<keyword evidence="9" id="KW-1185">Reference proteome</keyword>
<keyword evidence="3 5" id="KW-1133">Transmembrane helix</keyword>
<dbReference type="InterPro" id="IPR001750">
    <property type="entry name" value="ND/Mrp_TM"/>
</dbReference>
<evidence type="ECO:0000259" key="7">
    <source>
        <dbReference type="Pfam" id="PF00361"/>
    </source>
</evidence>
<keyword evidence="5" id="KW-0520">NAD</keyword>
<keyword evidence="2 5" id="KW-0812">Transmembrane</keyword>
<evidence type="ECO:0000256" key="1">
    <source>
        <dbReference type="ARBA" id="ARBA00004127"/>
    </source>
</evidence>
<evidence type="ECO:0000313" key="8">
    <source>
        <dbReference type="EMBL" id="KIE05581.1"/>
    </source>
</evidence>
<dbReference type="AlphaFoldDB" id="A0A0C1MZT0"/>
<dbReference type="GO" id="GO:0005886">
    <property type="term" value="C:plasma membrane"/>
    <property type="evidence" value="ECO:0007669"/>
    <property type="project" value="UniProtKB-SubCell"/>
</dbReference>
<comment type="caution">
    <text evidence="8">The sequence shown here is derived from an EMBL/GenBank/DDBJ whole genome shotgun (WGS) entry which is preliminary data.</text>
</comment>
<sequence length="497" mass="55239">MRNMYSIWYDLSVIVPELNLIFGALLFLLFGAFTKKNTLKYVCYGAIVLMIASIYHVCANTVKDTMLFNGMLLVNEYTSLIKILLLIAAIVIFFMQASLERTDQYISFEMPVLMMLSTSGMMFLVSSKNFLSLYLSLELMSLPLYIMAAFNRNNEFSAEAGLKYFVLGALSSGLYLFGASLLYGFTGTGGFEAITHYHYNAAAMGINSGNMLPVIMLTGIIFIVVSICFKVSAAPFHMWAPDVYQGSPTIVTAFFAALPKVAMLALFARLLSDPYNLLLGLYKFDQIIIFISIASMFIGSFGAIMQKSIKRMLAYSSIAHVGFALIGIAANQVEGLRGFIVYIIIYLAMTLGIFACILMLRKDDEYKDNISDLSGIAKKYPYLAFAIAVLMFSLAGIPPLAGFFAKFYVLLAAIKEGMYIYSVAAVIASVISAFYYLRIVKIMYFDETKNSVQGFFPITLKVIAALTVVFNLLYFIFPTPIVIIAEEVVKVLLDWHP</sequence>
<comment type="similarity">
    <text evidence="5">Belongs to the complex I subunit 2 family.</text>
</comment>
<evidence type="ECO:0000313" key="9">
    <source>
        <dbReference type="Proteomes" id="UP000031258"/>
    </source>
</evidence>
<dbReference type="PANTHER" id="PTHR22773">
    <property type="entry name" value="NADH DEHYDROGENASE"/>
    <property type="match status" value="1"/>
</dbReference>
<dbReference type="GO" id="GO:0050136">
    <property type="term" value="F:NADH dehydrogenase (quinone) (non-electrogenic) activity"/>
    <property type="evidence" value="ECO:0007669"/>
    <property type="project" value="UniProtKB-UniRule"/>
</dbReference>
<feature type="transmembrane region" description="Helical" evidence="5">
    <location>
        <begin position="248"/>
        <end position="267"/>
    </location>
</feature>
<dbReference type="GO" id="GO:0048038">
    <property type="term" value="F:quinone binding"/>
    <property type="evidence" value="ECO:0007669"/>
    <property type="project" value="UniProtKB-KW"/>
</dbReference>
<dbReference type="NCBIfam" id="TIGR01770">
    <property type="entry name" value="NDH_I_N"/>
    <property type="match status" value="1"/>
</dbReference>
<dbReference type="EC" id="7.1.1.-" evidence="5"/>
<comment type="function">
    <text evidence="5">NDH-1 shuttles electrons from NADH, via FMN and iron-sulfur (Fe-S) centers, to quinones in the respiratory chain. The immediate electron acceptor for the enzyme in this species is believed to be ubiquinone. Couples the redox reaction to proton translocation (for every two electrons transferred, four hydrogen ions are translocated across the cytoplasmic membrane), and thus conserves the redox energy in a proton gradient.</text>
</comment>
<evidence type="ECO:0000256" key="2">
    <source>
        <dbReference type="ARBA" id="ARBA00022692"/>
    </source>
</evidence>
<feature type="transmembrane region" description="Helical" evidence="5">
    <location>
        <begin position="77"/>
        <end position="94"/>
    </location>
</feature>
<dbReference type="GO" id="GO:0042773">
    <property type="term" value="P:ATP synthesis coupled electron transport"/>
    <property type="evidence" value="ECO:0007669"/>
    <property type="project" value="InterPro"/>
</dbReference>
<dbReference type="Proteomes" id="UP000031258">
    <property type="component" value="Unassembled WGS sequence"/>
</dbReference>
<feature type="transmembrane region" description="Helical" evidence="5">
    <location>
        <begin position="6"/>
        <end position="29"/>
    </location>
</feature>
<comment type="subunit">
    <text evidence="5">NDH-1 is composed of 14 different subunits. Subunits NuoA, H, J, K, L, M, N constitute the membrane sector of the complex.</text>
</comment>
<dbReference type="Pfam" id="PF00361">
    <property type="entry name" value="Proton_antipo_M"/>
    <property type="match status" value="1"/>
</dbReference>
<keyword evidence="5" id="KW-0813">Transport</keyword>
<dbReference type="GO" id="GO:0008137">
    <property type="term" value="F:NADH dehydrogenase (ubiquinone) activity"/>
    <property type="evidence" value="ECO:0007669"/>
    <property type="project" value="InterPro"/>
</dbReference>
<feature type="domain" description="NADH:quinone oxidoreductase/Mrp antiporter transmembrane" evidence="7">
    <location>
        <begin position="127"/>
        <end position="432"/>
    </location>
</feature>
<keyword evidence="5" id="KW-0874">Quinone</keyword>
<feature type="transmembrane region" description="Helical" evidence="5">
    <location>
        <begin position="162"/>
        <end position="185"/>
    </location>
</feature>
<keyword evidence="5" id="KW-0830">Ubiquinone</keyword>
<dbReference type="EMBL" id="JSWE01000092">
    <property type="protein sequence ID" value="KIE05581.1"/>
    <property type="molecule type" value="Genomic_DNA"/>
</dbReference>
<feature type="transmembrane region" description="Helical" evidence="5">
    <location>
        <begin position="380"/>
        <end position="398"/>
    </location>
</feature>
<feature type="transmembrane region" description="Helical" evidence="5">
    <location>
        <begin position="131"/>
        <end position="150"/>
    </location>
</feature>
<feature type="transmembrane region" description="Helical" evidence="5">
    <location>
        <begin position="106"/>
        <end position="125"/>
    </location>
</feature>
<reference evidence="8 9" key="1">
    <citation type="submission" date="2014-11" db="EMBL/GenBank/DDBJ databases">
        <title>A Rickettsiales Symbiont of Amoebae With Ancient Features.</title>
        <authorList>
            <person name="Schulz F."/>
            <person name="Martijn J."/>
            <person name="Wascher F."/>
            <person name="Kostanjsek R."/>
            <person name="Ettema T.J."/>
            <person name="Horn M."/>
        </authorList>
    </citation>
    <scope>NUCLEOTIDE SEQUENCE [LARGE SCALE GENOMIC DNA]</scope>
    <source>
        <strain evidence="8 9">UWC36</strain>
    </source>
</reference>
<feature type="transmembrane region" description="Helical" evidence="5">
    <location>
        <begin position="312"/>
        <end position="333"/>
    </location>
</feature>
<keyword evidence="4 5" id="KW-0472">Membrane</keyword>
<feature type="transmembrane region" description="Helical" evidence="5">
    <location>
        <begin position="41"/>
        <end position="57"/>
    </location>
</feature>
<comment type="subcellular location">
    <subcellularLocation>
        <location evidence="5">Cell membrane</location>
        <topology evidence="5">Multi-pass membrane protein</topology>
    </subcellularLocation>
    <subcellularLocation>
        <location evidence="1">Endomembrane system</location>
        <topology evidence="1">Multi-pass membrane protein</topology>
    </subcellularLocation>
    <subcellularLocation>
        <location evidence="6">Membrane</location>
        <topology evidence="6">Multi-pass membrane protein</topology>
    </subcellularLocation>
</comment>
<evidence type="ECO:0000256" key="5">
    <source>
        <dbReference type="HAMAP-Rule" id="MF_00445"/>
    </source>
</evidence>
<evidence type="ECO:0000256" key="3">
    <source>
        <dbReference type="ARBA" id="ARBA00022989"/>
    </source>
</evidence>
<comment type="catalytic activity">
    <reaction evidence="5">
        <text>a quinone + NADH + 5 H(+)(in) = a quinol + NAD(+) + 4 H(+)(out)</text>
        <dbReference type="Rhea" id="RHEA:57888"/>
        <dbReference type="ChEBI" id="CHEBI:15378"/>
        <dbReference type="ChEBI" id="CHEBI:24646"/>
        <dbReference type="ChEBI" id="CHEBI:57540"/>
        <dbReference type="ChEBI" id="CHEBI:57945"/>
        <dbReference type="ChEBI" id="CHEBI:132124"/>
    </reaction>
</comment>
<evidence type="ECO:0000256" key="6">
    <source>
        <dbReference type="RuleBase" id="RU000320"/>
    </source>
</evidence>
<organism evidence="8 9">
    <name type="scientific">Candidatus Jidaibacter acanthamoebae</name>
    <dbReference type="NCBI Taxonomy" id="86105"/>
    <lineage>
        <taxon>Bacteria</taxon>
        <taxon>Pseudomonadati</taxon>
        <taxon>Pseudomonadota</taxon>
        <taxon>Alphaproteobacteria</taxon>
        <taxon>Rickettsiales</taxon>
        <taxon>Candidatus Midichloriaceae</taxon>
        <taxon>Candidatus Jidaibacter</taxon>
    </lineage>
</organism>
<dbReference type="PATRIC" id="fig|86105.3.peg.672"/>
<accession>A0A0C1MZT0</accession>
<evidence type="ECO:0000256" key="4">
    <source>
        <dbReference type="ARBA" id="ARBA00023136"/>
    </source>
</evidence>
<dbReference type="STRING" id="86105.NF27_DP01250"/>
<dbReference type="NCBIfam" id="NF004440">
    <property type="entry name" value="PRK05777.1-3"/>
    <property type="match status" value="1"/>
</dbReference>
<feature type="transmembrane region" description="Helical" evidence="5">
    <location>
        <begin position="287"/>
        <end position="305"/>
    </location>
</feature>